<name>A0AAV1CP23_OLDCO</name>
<feature type="domain" description="RanBP2-type" evidence="5">
    <location>
        <begin position="365"/>
        <end position="394"/>
    </location>
</feature>
<dbReference type="GO" id="GO:0008270">
    <property type="term" value="F:zinc ion binding"/>
    <property type="evidence" value="ECO:0007669"/>
    <property type="project" value="UniProtKB-KW"/>
</dbReference>
<dbReference type="PANTHER" id="PTHR23111">
    <property type="entry name" value="ZINC FINGER PROTEIN"/>
    <property type="match status" value="1"/>
</dbReference>
<dbReference type="Proteomes" id="UP001161247">
    <property type="component" value="Chromosome 2"/>
</dbReference>
<proteinExistence type="predicted"/>
<evidence type="ECO:0000256" key="3">
    <source>
        <dbReference type="ARBA" id="ARBA00022833"/>
    </source>
</evidence>
<accession>A0AAV1CP23</accession>
<keyword evidence="7" id="KW-1185">Reference proteome</keyword>
<keyword evidence="2 4" id="KW-0863">Zinc-finger</keyword>
<dbReference type="PROSITE" id="PS50199">
    <property type="entry name" value="ZF_RANBP2_2"/>
    <property type="match status" value="3"/>
</dbReference>
<keyword evidence="1" id="KW-0479">Metal-binding</keyword>
<dbReference type="AlphaFoldDB" id="A0AAV1CP23"/>
<organism evidence="6 7">
    <name type="scientific">Oldenlandia corymbosa var. corymbosa</name>
    <dbReference type="NCBI Taxonomy" id="529605"/>
    <lineage>
        <taxon>Eukaryota</taxon>
        <taxon>Viridiplantae</taxon>
        <taxon>Streptophyta</taxon>
        <taxon>Embryophyta</taxon>
        <taxon>Tracheophyta</taxon>
        <taxon>Spermatophyta</taxon>
        <taxon>Magnoliopsida</taxon>
        <taxon>eudicotyledons</taxon>
        <taxon>Gunneridae</taxon>
        <taxon>Pentapetalae</taxon>
        <taxon>asterids</taxon>
        <taxon>lamiids</taxon>
        <taxon>Gentianales</taxon>
        <taxon>Rubiaceae</taxon>
        <taxon>Rubioideae</taxon>
        <taxon>Spermacoceae</taxon>
        <taxon>Hedyotis-Oldenlandia complex</taxon>
        <taxon>Oldenlandia</taxon>
    </lineage>
</organism>
<dbReference type="InterPro" id="IPR036280">
    <property type="entry name" value="Multihaem_cyt_sf"/>
</dbReference>
<dbReference type="PANTHER" id="PTHR23111:SF23">
    <property type="entry name" value="RAN BP2_NZF ZINC FINGER-LIKE SUPERFAMILY PROTEIN"/>
    <property type="match status" value="1"/>
</dbReference>
<evidence type="ECO:0000313" key="7">
    <source>
        <dbReference type="Proteomes" id="UP001161247"/>
    </source>
</evidence>
<dbReference type="SUPFAM" id="SSF48695">
    <property type="entry name" value="Multiheme cytochromes"/>
    <property type="match status" value="1"/>
</dbReference>
<feature type="domain" description="RanBP2-type" evidence="5">
    <location>
        <begin position="332"/>
        <end position="361"/>
    </location>
</feature>
<evidence type="ECO:0000259" key="5">
    <source>
        <dbReference type="PROSITE" id="PS50199"/>
    </source>
</evidence>
<feature type="domain" description="RanBP2-type" evidence="5">
    <location>
        <begin position="288"/>
        <end position="317"/>
    </location>
</feature>
<reference evidence="6" key="1">
    <citation type="submission" date="2023-03" db="EMBL/GenBank/DDBJ databases">
        <authorList>
            <person name="Julca I."/>
        </authorList>
    </citation>
    <scope>NUCLEOTIDE SEQUENCE</scope>
</reference>
<dbReference type="Pfam" id="PF00641">
    <property type="entry name" value="Zn_ribbon_RanBP"/>
    <property type="match status" value="3"/>
</dbReference>
<gene>
    <name evidence="6" type="ORF">OLC1_LOCUS7436</name>
</gene>
<keyword evidence="3" id="KW-0862">Zinc</keyword>
<dbReference type="GO" id="GO:0003729">
    <property type="term" value="F:mRNA binding"/>
    <property type="evidence" value="ECO:0007669"/>
    <property type="project" value="TreeGrafter"/>
</dbReference>
<dbReference type="PROSITE" id="PS01358">
    <property type="entry name" value="ZF_RANBP2_1"/>
    <property type="match status" value="2"/>
</dbReference>
<dbReference type="EMBL" id="OX459119">
    <property type="protein sequence ID" value="CAI9096765.1"/>
    <property type="molecule type" value="Genomic_DNA"/>
</dbReference>
<evidence type="ECO:0000256" key="1">
    <source>
        <dbReference type="ARBA" id="ARBA00022723"/>
    </source>
</evidence>
<dbReference type="InterPro" id="IPR001876">
    <property type="entry name" value="Znf_RanBP2"/>
</dbReference>
<evidence type="ECO:0000256" key="4">
    <source>
        <dbReference type="PROSITE-ProRule" id="PRU00322"/>
    </source>
</evidence>
<dbReference type="GO" id="GO:0005737">
    <property type="term" value="C:cytoplasm"/>
    <property type="evidence" value="ECO:0007669"/>
    <property type="project" value="TreeGrafter"/>
</dbReference>
<protein>
    <submittedName>
        <fullName evidence="6">OLC1v1032977C1</fullName>
    </submittedName>
</protein>
<evidence type="ECO:0000313" key="6">
    <source>
        <dbReference type="EMBL" id="CAI9096765.1"/>
    </source>
</evidence>
<evidence type="ECO:0000256" key="2">
    <source>
        <dbReference type="ARBA" id="ARBA00022771"/>
    </source>
</evidence>
<dbReference type="SMART" id="SM00547">
    <property type="entry name" value="ZnF_RBZ"/>
    <property type="match status" value="3"/>
</dbReference>
<dbReference type="Gene3D" id="4.10.1060.10">
    <property type="entry name" value="Zinc finger, RanBP2-type"/>
    <property type="match status" value="3"/>
</dbReference>
<sequence length="519" mass="59111">MLKIFRVLKTGPQNAILFMPISGFHIKPTSRYSPISNPAIDFILNEVTQDVKPSCEYSCPNPTTRQQFAVQNEVKEDTFGDEVQISHPWPEWVGLMKKLLSRGYFDQIGNPFGSHEMGSKEFNEIRTACLNFARDRFDLIRSLSRKDIQIIAGSGCPSLDRKVVNSGKRLRAHACTDEGNVCSTCILRGDCERAYVKAREDEGGRTVDVMRFILTFGHGAITGSMENKTCLSRKVTESVRILLKEIVELSSSEELGTKHLTTSTSGRSMAKLEMSDHQGKSQINVPGKQGDWRCPKCHFLNFARNIKCLRCNSFFQERLQNLGQDYEQMPQKKGDWICDKCNFLNFAKNTWCLQCKEKPPKRQLNPGEWECESCNYLNFKRNMVCLKCDHKRPKAFNSSPLQMQSVSGNIPYRRTRPFFGEEKRGRDEGLDEFKFVETKGQDSSSSLDGAAGFIDFPVLGGKSELSQNAERWRMEMTEQNKGDAKAKRNADIFKSSFTEASCDLFQHDEEMAEWFGQKP</sequence>